<dbReference type="Proteomes" id="UP000326729">
    <property type="component" value="Unassembled WGS sequence"/>
</dbReference>
<protein>
    <submittedName>
        <fullName evidence="1">Uncharacterized protein</fullName>
    </submittedName>
</protein>
<gene>
    <name evidence="1" type="ORF">PS659_05826</name>
</gene>
<reference evidence="1 2" key="1">
    <citation type="submission" date="2019-09" db="EMBL/GenBank/DDBJ databases">
        <authorList>
            <person name="Chandra G."/>
            <person name="Truman W A."/>
        </authorList>
    </citation>
    <scope>NUCLEOTIDE SEQUENCE [LARGE SCALE GENOMIC DNA]</scope>
    <source>
        <strain evidence="1">PS659</strain>
    </source>
</reference>
<dbReference type="AlphaFoldDB" id="A0A5E6XXE1"/>
<name>A0A5E6XXE1_PSEFL</name>
<organism evidence="1 2">
    <name type="scientific">Pseudomonas fluorescens</name>
    <dbReference type="NCBI Taxonomy" id="294"/>
    <lineage>
        <taxon>Bacteria</taxon>
        <taxon>Pseudomonadati</taxon>
        <taxon>Pseudomonadota</taxon>
        <taxon>Gammaproteobacteria</taxon>
        <taxon>Pseudomonadales</taxon>
        <taxon>Pseudomonadaceae</taxon>
        <taxon>Pseudomonas</taxon>
    </lineage>
</organism>
<dbReference type="EMBL" id="CABVGY010000058">
    <property type="protein sequence ID" value="VVN45953.1"/>
    <property type="molecule type" value="Genomic_DNA"/>
</dbReference>
<accession>A0A5E6XXE1</accession>
<evidence type="ECO:0000313" key="2">
    <source>
        <dbReference type="Proteomes" id="UP000326729"/>
    </source>
</evidence>
<evidence type="ECO:0000313" key="1">
    <source>
        <dbReference type="EMBL" id="VVN45953.1"/>
    </source>
</evidence>
<sequence length="164" mass="18627">MAKLRAGELPFYGASGYRYEQREKELLAILVDVENQLTSQGGYNKLKGSGAPAYLPEDEEYTRKWFSRIHDGRMQNVEFRTRDFSIETPLNALLRGPQMLTEKGCLATLYRLMQGEAPDTNFAHMLALALQSDRIARIYGGFATERGQAPSPQVQPRTSSLWRH</sequence>
<proteinExistence type="predicted"/>